<keyword evidence="3 10" id="KW-0812">Transmembrane</keyword>
<dbReference type="PANTHER" id="PTHR24246">
    <property type="entry name" value="OLFACTORY RECEPTOR AND ADENOSINE RECEPTOR"/>
    <property type="match status" value="1"/>
</dbReference>
<evidence type="ECO:0000256" key="2">
    <source>
        <dbReference type="ARBA" id="ARBA00022475"/>
    </source>
</evidence>
<reference evidence="13 14" key="1">
    <citation type="submission" date="2022-05" db="EMBL/GenBank/DDBJ databases">
        <authorList>
            <consortium name="Genoscope - CEA"/>
            <person name="William W."/>
        </authorList>
    </citation>
    <scope>NUCLEOTIDE SEQUENCE [LARGE SCALE GENOMIC DNA]</scope>
</reference>
<dbReference type="EMBL" id="CALNXI010002575">
    <property type="protein sequence ID" value="CAH3189075.1"/>
    <property type="molecule type" value="Genomic_DNA"/>
</dbReference>
<dbReference type="CDD" id="cd00637">
    <property type="entry name" value="7tm_classA_rhodopsin-like"/>
    <property type="match status" value="1"/>
</dbReference>
<dbReference type="PROSITE" id="PS50262">
    <property type="entry name" value="G_PROTEIN_RECEP_F1_2"/>
    <property type="match status" value="1"/>
</dbReference>
<protein>
    <recommendedName>
        <fullName evidence="12">G-protein coupled receptors family 1 profile domain-containing protein</fullName>
    </recommendedName>
</protein>
<comment type="similarity">
    <text evidence="10">Belongs to the G-protein coupled receptor 1 family.</text>
</comment>
<feature type="transmembrane region" description="Helical" evidence="11">
    <location>
        <begin position="165"/>
        <end position="183"/>
    </location>
</feature>
<evidence type="ECO:0000259" key="12">
    <source>
        <dbReference type="PROSITE" id="PS50262"/>
    </source>
</evidence>
<keyword evidence="8" id="KW-0325">Glycoprotein</keyword>
<gene>
    <name evidence="13" type="ORF">PEVE_00019029</name>
</gene>
<comment type="caution">
    <text evidence="13">The sequence shown here is derived from an EMBL/GenBank/DDBJ whole genome shotgun (WGS) entry which is preliminary data.</text>
</comment>
<feature type="transmembrane region" description="Helical" evidence="11">
    <location>
        <begin position="226"/>
        <end position="247"/>
    </location>
</feature>
<keyword evidence="4 11" id="KW-1133">Transmembrane helix</keyword>
<evidence type="ECO:0000256" key="8">
    <source>
        <dbReference type="ARBA" id="ARBA00023180"/>
    </source>
</evidence>
<evidence type="ECO:0000313" key="13">
    <source>
        <dbReference type="EMBL" id="CAH3189075.1"/>
    </source>
</evidence>
<evidence type="ECO:0000256" key="7">
    <source>
        <dbReference type="ARBA" id="ARBA00023170"/>
    </source>
</evidence>
<keyword evidence="7 10" id="KW-0675">Receptor</keyword>
<keyword evidence="6 11" id="KW-0472">Membrane</keyword>
<keyword evidence="14" id="KW-1185">Reference proteome</keyword>
<dbReference type="SMART" id="SM01381">
    <property type="entry name" value="7TM_GPCR_Srsx"/>
    <property type="match status" value="1"/>
</dbReference>
<evidence type="ECO:0000256" key="3">
    <source>
        <dbReference type="ARBA" id="ARBA00022692"/>
    </source>
</evidence>
<feature type="domain" description="G-protein coupled receptors family 1 profile" evidence="12">
    <location>
        <begin position="36"/>
        <end position="280"/>
    </location>
</feature>
<dbReference type="SUPFAM" id="SSF81321">
    <property type="entry name" value="Family A G protein-coupled receptor-like"/>
    <property type="match status" value="1"/>
</dbReference>
<keyword evidence="9 10" id="KW-0807">Transducer</keyword>
<dbReference type="Proteomes" id="UP001159427">
    <property type="component" value="Unassembled WGS sequence"/>
</dbReference>
<dbReference type="InterPro" id="IPR017452">
    <property type="entry name" value="GPCR_Rhodpsn_7TM"/>
</dbReference>
<feature type="transmembrane region" description="Helical" evidence="11">
    <location>
        <begin position="58"/>
        <end position="84"/>
    </location>
</feature>
<name>A0ABN8SFV9_9CNID</name>
<keyword evidence="2" id="KW-1003">Cell membrane</keyword>
<evidence type="ECO:0000256" key="6">
    <source>
        <dbReference type="ARBA" id="ARBA00023136"/>
    </source>
</evidence>
<dbReference type="PANTHER" id="PTHR24246:SF27">
    <property type="entry name" value="ADENOSINE RECEPTOR, ISOFORM A"/>
    <property type="match status" value="1"/>
</dbReference>
<sequence length="328" mass="37204">MSLLNQYPCVNFSAPAYLSFATASFALLSGVVASVGNLLVVLAVFLDPHKELRSSFSYFVASLGFADLMVGLFAAPMGAVYPITAGLQQASQRFRVWMHLVYFISCTASLLSLTALALERYLAIKYPLFYRSKLNSMRAFFVSVVVWIISTLVTLLYFVVGYNKFRFVFANTAVVLTLTVLIFTNSKIFKYLRCQVHQWDRLHGNPAKNLALQRAIEREKRVTKTLLVNLILFLVFYLPSCVCIYIVNFCTNCDCLFIQYARKIQWVFVMANSGVNPFVYAWKLENFRKAFKSILKCQACSRRSTPDSTIVELTPSGRHTTNPFPPHE</sequence>
<proteinExistence type="inferred from homology"/>
<evidence type="ECO:0000256" key="5">
    <source>
        <dbReference type="ARBA" id="ARBA00023040"/>
    </source>
</evidence>
<dbReference type="Gene3D" id="1.20.1070.10">
    <property type="entry name" value="Rhodopsin 7-helix transmembrane proteins"/>
    <property type="match status" value="1"/>
</dbReference>
<feature type="transmembrane region" description="Helical" evidence="11">
    <location>
        <begin position="96"/>
        <end position="118"/>
    </location>
</feature>
<evidence type="ECO:0000313" key="14">
    <source>
        <dbReference type="Proteomes" id="UP001159427"/>
    </source>
</evidence>
<comment type="subcellular location">
    <subcellularLocation>
        <location evidence="1">Cell membrane</location>
        <topology evidence="1">Multi-pass membrane protein</topology>
    </subcellularLocation>
</comment>
<feature type="transmembrane region" description="Helical" evidence="11">
    <location>
        <begin position="20"/>
        <end position="46"/>
    </location>
</feature>
<evidence type="ECO:0000256" key="1">
    <source>
        <dbReference type="ARBA" id="ARBA00004651"/>
    </source>
</evidence>
<dbReference type="InterPro" id="IPR000276">
    <property type="entry name" value="GPCR_Rhodpsn"/>
</dbReference>
<keyword evidence="5 10" id="KW-0297">G-protein coupled receptor</keyword>
<organism evidence="13 14">
    <name type="scientific">Porites evermanni</name>
    <dbReference type="NCBI Taxonomy" id="104178"/>
    <lineage>
        <taxon>Eukaryota</taxon>
        <taxon>Metazoa</taxon>
        <taxon>Cnidaria</taxon>
        <taxon>Anthozoa</taxon>
        <taxon>Hexacorallia</taxon>
        <taxon>Scleractinia</taxon>
        <taxon>Fungiina</taxon>
        <taxon>Poritidae</taxon>
        <taxon>Porites</taxon>
    </lineage>
</organism>
<evidence type="ECO:0000256" key="4">
    <source>
        <dbReference type="ARBA" id="ARBA00022989"/>
    </source>
</evidence>
<evidence type="ECO:0000256" key="11">
    <source>
        <dbReference type="SAM" id="Phobius"/>
    </source>
</evidence>
<dbReference type="PRINTS" id="PR00237">
    <property type="entry name" value="GPCRRHODOPSN"/>
</dbReference>
<evidence type="ECO:0000256" key="10">
    <source>
        <dbReference type="RuleBase" id="RU000688"/>
    </source>
</evidence>
<evidence type="ECO:0000256" key="9">
    <source>
        <dbReference type="ARBA" id="ARBA00023224"/>
    </source>
</evidence>
<accession>A0ABN8SFV9</accession>
<dbReference type="PROSITE" id="PS00237">
    <property type="entry name" value="G_PROTEIN_RECEP_F1_1"/>
    <property type="match status" value="1"/>
</dbReference>
<feature type="transmembrane region" description="Helical" evidence="11">
    <location>
        <begin position="139"/>
        <end position="159"/>
    </location>
</feature>
<dbReference type="Pfam" id="PF00001">
    <property type="entry name" value="7tm_1"/>
    <property type="match status" value="1"/>
</dbReference>